<dbReference type="EMBL" id="CP092625">
    <property type="protein sequence ID" value="UMM44573.1"/>
    <property type="molecule type" value="Genomic_DNA"/>
</dbReference>
<feature type="compositionally biased region" description="Basic and acidic residues" evidence="1">
    <location>
        <begin position="24"/>
        <end position="44"/>
    </location>
</feature>
<evidence type="ECO:0000313" key="3">
    <source>
        <dbReference type="Proteomes" id="UP000829354"/>
    </source>
</evidence>
<dbReference type="AlphaFoldDB" id="A0AAE9FPY6"/>
<name>A0AAE9FPY6_CAEBR</name>
<reference evidence="2 3" key="1">
    <citation type="submission" date="2022-04" db="EMBL/GenBank/DDBJ databases">
        <title>Chromosome-level reference genomes for two strains of Caenorhabditis briggsae: an improved platform for comparative genomics.</title>
        <authorList>
            <person name="Stevens L."/>
            <person name="Andersen E."/>
        </authorList>
    </citation>
    <scope>NUCLEOTIDE SEQUENCE [LARGE SCALE GENOMIC DNA]</scope>
    <source>
        <strain evidence="2">VX34</strain>
        <tissue evidence="2">Whole-organism</tissue>
    </source>
</reference>
<accession>A0AAE9FPY6</accession>
<organism evidence="2 3">
    <name type="scientific">Caenorhabditis briggsae</name>
    <dbReference type="NCBI Taxonomy" id="6238"/>
    <lineage>
        <taxon>Eukaryota</taxon>
        <taxon>Metazoa</taxon>
        <taxon>Ecdysozoa</taxon>
        <taxon>Nematoda</taxon>
        <taxon>Chromadorea</taxon>
        <taxon>Rhabditida</taxon>
        <taxon>Rhabditina</taxon>
        <taxon>Rhabditomorpha</taxon>
        <taxon>Rhabditoidea</taxon>
        <taxon>Rhabditidae</taxon>
        <taxon>Peloderinae</taxon>
        <taxon>Caenorhabditis</taxon>
    </lineage>
</organism>
<feature type="region of interest" description="Disordered" evidence="1">
    <location>
        <begin position="1"/>
        <end position="50"/>
    </location>
</feature>
<gene>
    <name evidence="2" type="ORF">L5515_019705</name>
</gene>
<protein>
    <submittedName>
        <fullName evidence="2">Uncharacterized protein</fullName>
    </submittedName>
</protein>
<dbReference type="Proteomes" id="UP000829354">
    <property type="component" value="Chromosome X"/>
</dbReference>
<evidence type="ECO:0000313" key="2">
    <source>
        <dbReference type="EMBL" id="UMM44573.1"/>
    </source>
</evidence>
<evidence type="ECO:0000256" key="1">
    <source>
        <dbReference type="SAM" id="MobiDB-lite"/>
    </source>
</evidence>
<keyword evidence="3" id="KW-1185">Reference proteome</keyword>
<sequence>MQPGNQADDNASDIDDEDNYGDMLDMKSVKDREERGTVIRRDEPSDCPLTIYSEGQYQDRIDPDIDLEFSNVDTLEKELQHSI</sequence>
<proteinExistence type="predicted"/>
<feature type="compositionally biased region" description="Acidic residues" evidence="1">
    <location>
        <begin position="10"/>
        <end position="20"/>
    </location>
</feature>